<accession>A0A939BC59</accession>
<evidence type="ECO:0000256" key="3">
    <source>
        <dbReference type="ARBA" id="ARBA00023125"/>
    </source>
</evidence>
<dbReference type="Gene3D" id="3.40.50.2300">
    <property type="match status" value="2"/>
</dbReference>
<dbReference type="PANTHER" id="PTHR30146:SF95">
    <property type="entry name" value="RIBOSE OPERON REPRESSOR"/>
    <property type="match status" value="1"/>
</dbReference>
<dbReference type="CDD" id="cd01392">
    <property type="entry name" value="HTH_LacI"/>
    <property type="match status" value="1"/>
</dbReference>
<evidence type="ECO:0000256" key="2">
    <source>
        <dbReference type="ARBA" id="ARBA00023015"/>
    </source>
</evidence>
<organism evidence="6 7">
    <name type="scientific">Mordavella massiliensis</name>
    <dbReference type="NCBI Taxonomy" id="1871024"/>
    <lineage>
        <taxon>Bacteria</taxon>
        <taxon>Bacillati</taxon>
        <taxon>Bacillota</taxon>
        <taxon>Clostridia</taxon>
        <taxon>Eubacteriales</taxon>
        <taxon>Clostridiaceae</taxon>
        <taxon>Mordavella</taxon>
    </lineage>
</organism>
<keyword evidence="3" id="KW-0238">DNA-binding</keyword>
<dbReference type="RefSeq" id="WP_204908977.1">
    <property type="nucleotide sequence ID" value="NZ_JACJLV010000020.1"/>
</dbReference>
<dbReference type="PROSITE" id="PS50932">
    <property type="entry name" value="HTH_LACI_2"/>
    <property type="match status" value="1"/>
</dbReference>
<dbReference type="Gene3D" id="1.10.260.40">
    <property type="entry name" value="lambda repressor-like DNA-binding domains"/>
    <property type="match status" value="1"/>
</dbReference>
<dbReference type="GO" id="GO:0003700">
    <property type="term" value="F:DNA-binding transcription factor activity"/>
    <property type="evidence" value="ECO:0007669"/>
    <property type="project" value="TreeGrafter"/>
</dbReference>
<name>A0A939BC59_9CLOT</name>
<comment type="caution">
    <text evidence="6">The sequence shown here is derived from an EMBL/GenBank/DDBJ whole genome shotgun (WGS) entry which is preliminary data.</text>
</comment>
<keyword evidence="1" id="KW-0678">Repressor</keyword>
<reference evidence="6" key="2">
    <citation type="journal article" date="2021" name="Sci. Rep.">
        <title>The distribution of antibiotic resistance genes in chicken gut microbiota commensals.</title>
        <authorList>
            <person name="Juricova H."/>
            <person name="Matiasovicova J."/>
            <person name="Kubasova T."/>
            <person name="Cejkova D."/>
            <person name="Rychlik I."/>
        </authorList>
    </citation>
    <scope>NUCLEOTIDE SEQUENCE</scope>
    <source>
        <strain evidence="6">An420c</strain>
    </source>
</reference>
<dbReference type="InterPro" id="IPR010982">
    <property type="entry name" value="Lambda_DNA-bd_dom_sf"/>
</dbReference>
<protein>
    <submittedName>
        <fullName evidence="6">Substrate-binding domain-containing protein</fullName>
    </submittedName>
</protein>
<reference evidence="6" key="1">
    <citation type="submission" date="2020-08" db="EMBL/GenBank/DDBJ databases">
        <authorList>
            <person name="Cejkova D."/>
            <person name="Kubasova T."/>
            <person name="Jahodarova E."/>
            <person name="Rychlik I."/>
        </authorList>
    </citation>
    <scope>NUCLEOTIDE SEQUENCE</scope>
    <source>
        <strain evidence="6">An420c</strain>
    </source>
</reference>
<dbReference type="SUPFAM" id="SSF53822">
    <property type="entry name" value="Periplasmic binding protein-like I"/>
    <property type="match status" value="1"/>
</dbReference>
<dbReference type="GO" id="GO:0000976">
    <property type="term" value="F:transcription cis-regulatory region binding"/>
    <property type="evidence" value="ECO:0007669"/>
    <property type="project" value="TreeGrafter"/>
</dbReference>
<evidence type="ECO:0000313" key="7">
    <source>
        <dbReference type="Proteomes" id="UP000713880"/>
    </source>
</evidence>
<keyword evidence="2" id="KW-0805">Transcription regulation</keyword>
<dbReference type="SUPFAM" id="SSF47413">
    <property type="entry name" value="lambda repressor-like DNA-binding domains"/>
    <property type="match status" value="1"/>
</dbReference>
<proteinExistence type="predicted"/>
<dbReference type="EMBL" id="JACJLV010000020">
    <property type="protein sequence ID" value="MBM6826931.1"/>
    <property type="molecule type" value="Genomic_DNA"/>
</dbReference>
<evidence type="ECO:0000313" key="6">
    <source>
        <dbReference type="EMBL" id="MBM6826931.1"/>
    </source>
</evidence>
<evidence type="ECO:0000256" key="1">
    <source>
        <dbReference type="ARBA" id="ARBA00022491"/>
    </source>
</evidence>
<dbReference type="InterPro" id="IPR046335">
    <property type="entry name" value="LacI/GalR-like_sensor"/>
</dbReference>
<gene>
    <name evidence="6" type="ORF">H6A13_07425</name>
</gene>
<dbReference type="AlphaFoldDB" id="A0A939BC59"/>
<keyword evidence="7" id="KW-1185">Reference proteome</keyword>
<feature type="domain" description="HTH lacI-type" evidence="5">
    <location>
        <begin position="7"/>
        <end position="61"/>
    </location>
</feature>
<dbReference type="PANTHER" id="PTHR30146">
    <property type="entry name" value="LACI-RELATED TRANSCRIPTIONAL REPRESSOR"/>
    <property type="match status" value="1"/>
</dbReference>
<dbReference type="InterPro" id="IPR028082">
    <property type="entry name" value="Peripla_BP_I"/>
</dbReference>
<keyword evidence="4" id="KW-0804">Transcription</keyword>
<dbReference type="SMART" id="SM00354">
    <property type="entry name" value="HTH_LACI"/>
    <property type="match status" value="1"/>
</dbReference>
<dbReference type="Pfam" id="PF13377">
    <property type="entry name" value="Peripla_BP_3"/>
    <property type="match status" value="1"/>
</dbReference>
<evidence type="ECO:0000256" key="4">
    <source>
        <dbReference type="ARBA" id="ARBA00023163"/>
    </source>
</evidence>
<evidence type="ECO:0000259" key="5">
    <source>
        <dbReference type="PROSITE" id="PS50932"/>
    </source>
</evidence>
<dbReference type="Proteomes" id="UP000713880">
    <property type="component" value="Unassembled WGS sequence"/>
</dbReference>
<dbReference type="InterPro" id="IPR000843">
    <property type="entry name" value="HTH_LacI"/>
</dbReference>
<sequence>MGPKKKVTFDDIAKYTHFSKTTISRYFNHPDSLTLENQKIISDALEKLNYQENKVARILASGKTEFIGLLIPDLYHHYYAEVLNQILHTYETFGYKFLVFTGNENEEIERQYIQELLAYQIEGMIILSHTIPSRELADLPIPIVTIEREDQFVSSINTDNYMGGYQAASLLAKHDCDILLHINSPTDPKLPSYGRIQGFLDCCREQNLRHEMIFREFGHSYETVQPLLQKIIEELEQKYHGQKKGIFVSNDTHANTFLNLLFRTYGCLPDDYLLVGFDNSPVSREAVVPISTIGQQIDKLAYEAVSLLVQQMNERKKRRPAPLREPVHKVIAPKVFRRATTEREQP</sequence>